<feature type="transmembrane region" description="Helical" evidence="6">
    <location>
        <begin position="32"/>
        <end position="56"/>
    </location>
</feature>
<comment type="caution">
    <text evidence="7">The sequence shown here is derived from an EMBL/GenBank/DDBJ whole genome shotgun (WGS) entry which is preliminary data.</text>
</comment>
<dbReference type="InterPro" id="IPR000612">
    <property type="entry name" value="PMP3"/>
</dbReference>
<keyword evidence="5 6" id="KW-0472">Membrane</keyword>
<evidence type="ECO:0000256" key="5">
    <source>
        <dbReference type="ARBA" id="ARBA00023136"/>
    </source>
</evidence>
<dbReference type="GO" id="GO:0016020">
    <property type="term" value="C:membrane"/>
    <property type="evidence" value="ECO:0007669"/>
    <property type="project" value="UniProtKB-SubCell"/>
</dbReference>
<keyword evidence="3 6" id="KW-0812">Transmembrane</keyword>
<evidence type="ECO:0000256" key="3">
    <source>
        <dbReference type="ARBA" id="ARBA00022692"/>
    </source>
</evidence>
<evidence type="ECO:0000256" key="6">
    <source>
        <dbReference type="SAM" id="Phobius"/>
    </source>
</evidence>
<evidence type="ECO:0000256" key="2">
    <source>
        <dbReference type="ARBA" id="ARBA00009530"/>
    </source>
</evidence>
<dbReference type="PROSITE" id="PS01309">
    <property type="entry name" value="UPF0057"/>
    <property type="match status" value="1"/>
</dbReference>
<dbReference type="Pfam" id="PF01679">
    <property type="entry name" value="Pmp3"/>
    <property type="match status" value="1"/>
</dbReference>
<reference evidence="7 8" key="2">
    <citation type="journal article" date="2019" name="G3 (Bethesda)">
        <title>Hybrid Assembly of the Genome of the Entomopathogenic Nematode Steinernema carpocapsae Identifies the X-Chromosome.</title>
        <authorList>
            <person name="Serra L."/>
            <person name="Macchietto M."/>
            <person name="Macias-Munoz A."/>
            <person name="McGill C.J."/>
            <person name="Rodriguez I.M."/>
            <person name="Rodriguez B."/>
            <person name="Murad R."/>
            <person name="Mortazavi A."/>
        </authorList>
    </citation>
    <scope>NUCLEOTIDE SEQUENCE [LARGE SCALE GENOMIC DNA]</scope>
    <source>
        <strain evidence="7 8">ALL</strain>
    </source>
</reference>
<comment type="similarity">
    <text evidence="2">Belongs to the UPF0057 (PMP3) family.</text>
</comment>
<dbReference type="PANTHER" id="PTHR21659">
    <property type="entry name" value="HYDROPHOBIC PROTEIN RCI2 LOW TEMPERATURE AND SALT RESPONSIVE PROTEIN LTI6 -RELATED"/>
    <property type="match status" value="1"/>
</dbReference>
<protein>
    <submittedName>
        <fullName evidence="7">Uncharacterized protein</fullName>
    </submittedName>
</protein>
<keyword evidence="4 6" id="KW-1133">Transmembrane helix</keyword>
<keyword evidence="8" id="KW-1185">Reference proteome</keyword>
<accession>A0A4U5LTJ9</accession>
<dbReference type="PANTHER" id="PTHR21659:SF90">
    <property type="entry name" value="PLASMA MEMBRANE PROTEOLIPID 3"/>
    <property type="match status" value="1"/>
</dbReference>
<evidence type="ECO:0000256" key="4">
    <source>
        <dbReference type="ARBA" id="ARBA00022989"/>
    </source>
</evidence>
<feature type="transmembrane region" description="Helical" evidence="6">
    <location>
        <begin position="7"/>
        <end position="26"/>
    </location>
</feature>
<reference evidence="7 8" key="1">
    <citation type="journal article" date="2015" name="Genome Biol.">
        <title>Comparative genomics of Steinernema reveals deeply conserved gene regulatory networks.</title>
        <authorList>
            <person name="Dillman A.R."/>
            <person name="Macchietto M."/>
            <person name="Porter C.F."/>
            <person name="Rogers A."/>
            <person name="Williams B."/>
            <person name="Antoshechkin I."/>
            <person name="Lee M.M."/>
            <person name="Goodwin Z."/>
            <person name="Lu X."/>
            <person name="Lewis E.E."/>
            <person name="Goodrich-Blair H."/>
            <person name="Stock S.P."/>
            <person name="Adams B.J."/>
            <person name="Sternberg P.W."/>
            <person name="Mortazavi A."/>
        </authorList>
    </citation>
    <scope>NUCLEOTIDE SEQUENCE [LARGE SCALE GENOMIC DNA]</scope>
    <source>
        <strain evidence="7 8">ALL</strain>
    </source>
</reference>
<proteinExistence type="inferred from homology"/>
<comment type="subcellular location">
    <subcellularLocation>
        <location evidence="1">Membrane</location>
    </subcellularLocation>
</comment>
<evidence type="ECO:0000313" key="8">
    <source>
        <dbReference type="Proteomes" id="UP000298663"/>
    </source>
</evidence>
<evidence type="ECO:0000256" key="1">
    <source>
        <dbReference type="ARBA" id="ARBA00004370"/>
    </source>
</evidence>
<sequence length="78" mass="8907">MAGCCVGFCEIILTLLFPPLAIWFHAGRCDGHMALNLALLIFFWIPAIIHALWFCFCRDEFAPAPSQITVVRQVIHRY</sequence>
<dbReference type="EMBL" id="AZBU02000012">
    <property type="protein sequence ID" value="TKR59399.1"/>
    <property type="molecule type" value="Genomic_DNA"/>
</dbReference>
<dbReference type="Proteomes" id="UP000298663">
    <property type="component" value="Unassembled WGS sequence"/>
</dbReference>
<gene>
    <name evidence="7" type="ORF">L596_029076</name>
</gene>
<dbReference type="STRING" id="34508.A0A4U5LTJ9"/>
<name>A0A4U5LTJ9_STECR</name>
<organism evidence="7 8">
    <name type="scientific">Steinernema carpocapsae</name>
    <name type="common">Entomopathogenic nematode</name>
    <dbReference type="NCBI Taxonomy" id="34508"/>
    <lineage>
        <taxon>Eukaryota</taxon>
        <taxon>Metazoa</taxon>
        <taxon>Ecdysozoa</taxon>
        <taxon>Nematoda</taxon>
        <taxon>Chromadorea</taxon>
        <taxon>Rhabditida</taxon>
        <taxon>Tylenchina</taxon>
        <taxon>Panagrolaimomorpha</taxon>
        <taxon>Strongyloidoidea</taxon>
        <taxon>Steinernematidae</taxon>
        <taxon>Steinernema</taxon>
    </lineage>
</organism>
<dbReference type="AlphaFoldDB" id="A0A4U5LTJ9"/>
<dbReference type="OrthoDB" id="2802411at2759"/>
<evidence type="ECO:0000313" key="7">
    <source>
        <dbReference type="EMBL" id="TKR59399.1"/>
    </source>
</evidence>